<sequence length="257" mass="30254">MNAEERMKNYHWSESDISTWAKEKIINELNKRNYEIIKTDIFVKICSRMNNLGLIYIIELDALKDNKSCILTNFTTTHEENEGLKDFPWFLDFFKELEGEALLKFSKNVLEIKNTVRPSVDVPNIKADVKTSGKFIYSSTVNCPPEEFQNFLVKDEFIRCWARDLKIEKDEIFIGKIQLKIIEVKEGNVKMEFKLDEWAEITKVEIKISELRGNTKIDLKQEDVPLKYIDTMTGMWRENIFMPICMAFGFHETPLKN</sequence>
<keyword evidence="2" id="KW-1185">Reference proteome</keyword>
<dbReference type="InterPro" id="IPR023393">
    <property type="entry name" value="START-like_dom_sf"/>
</dbReference>
<dbReference type="GeneID" id="90542618"/>
<dbReference type="EMBL" id="CP142735">
    <property type="protein sequence ID" value="WUR04786.1"/>
    <property type="molecule type" value="Genomic_DNA"/>
</dbReference>
<organism evidence="1 2">
    <name type="scientific">Vairimorpha necatrix</name>
    <dbReference type="NCBI Taxonomy" id="6039"/>
    <lineage>
        <taxon>Eukaryota</taxon>
        <taxon>Fungi</taxon>
        <taxon>Fungi incertae sedis</taxon>
        <taxon>Microsporidia</taxon>
        <taxon>Nosematidae</taxon>
        <taxon>Vairimorpha</taxon>
    </lineage>
</organism>
<name>A0AAX4JFT8_9MICR</name>
<dbReference type="Proteomes" id="UP001334084">
    <property type="component" value="Chromosome 10"/>
</dbReference>
<accession>A0AAX4JFT8</accession>
<dbReference type="AlphaFoldDB" id="A0AAX4JFT8"/>
<reference evidence="1" key="1">
    <citation type="journal article" date="2024" name="BMC Genomics">
        <title>Functional annotation of a divergent genome using sequence and structure-based similarity.</title>
        <authorList>
            <person name="Svedberg D."/>
            <person name="Winiger R.R."/>
            <person name="Berg A."/>
            <person name="Sharma H."/>
            <person name="Tellgren-Roth C."/>
            <person name="Debrunner-Vossbrinck B.A."/>
            <person name="Vossbrinck C.R."/>
            <person name="Barandun J."/>
        </authorList>
    </citation>
    <scope>NUCLEOTIDE SEQUENCE</scope>
    <source>
        <strain evidence="1">Illinois isolate</strain>
    </source>
</reference>
<dbReference type="KEGG" id="vnx:VNE69_10136"/>
<evidence type="ECO:0000313" key="1">
    <source>
        <dbReference type="EMBL" id="WUR04786.1"/>
    </source>
</evidence>
<protein>
    <submittedName>
        <fullName evidence="1">Hsp90 ATPase activator</fullName>
    </submittedName>
</protein>
<dbReference type="RefSeq" id="XP_065330931.1">
    <property type="nucleotide sequence ID" value="XM_065474859.1"/>
</dbReference>
<dbReference type="Gene3D" id="3.30.530.20">
    <property type="match status" value="1"/>
</dbReference>
<evidence type="ECO:0000313" key="2">
    <source>
        <dbReference type="Proteomes" id="UP001334084"/>
    </source>
</evidence>
<gene>
    <name evidence="1" type="ORF">VNE69_10136</name>
</gene>
<proteinExistence type="predicted"/>